<dbReference type="Gene3D" id="3.10.450.50">
    <property type="match status" value="1"/>
</dbReference>
<accession>A0A0Q9Z0J2</accession>
<keyword evidence="1" id="KW-0812">Transmembrane</keyword>
<dbReference type="EMBL" id="LKAJ02000001">
    <property type="protein sequence ID" value="MCS5710324.1"/>
    <property type="molecule type" value="Genomic_DNA"/>
</dbReference>
<evidence type="ECO:0000313" key="4">
    <source>
        <dbReference type="EMBL" id="KRG21987.1"/>
    </source>
</evidence>
<feature type="chain" id="PRO_5043129884" evidence="2">
    <location>
        <begin position="23"/>
        <end position="197"/>
    </location>
</feature>
<evidence type="ECO:0000313" key="6">
    <source>
        <dbReference type="Proteomes" id="UP000051497"/>
    </source>
</evidence>
<dbReference type="Pfam" id="PF13474">
    <property type="entry name" value="SnoaL_3"/>
    <property type="match status" value="1"/>
</dbReference>
<dbReference type="EMBL" id="LKAJ01000003">
    <property type="protein sequence ID" value="KRG21987.1"/>
    <property type="molecule type" value="Genomic_DNA"/>
</dbReference>
<reference evidence="4" key="1">
    <citation type="submission" date="2015-09" db="EMBL/GenBank/DDBJ databases">
        <title>Draft Genome Sequences of Two Novel Amoeba-resistant Intranuclear Bacteria, Candidatus Berkiella cookevillensis and Candidatus Berkiella aquae.</title>
        <authorList>
            <person name="Mehari Y.T."/>
            <person name="Arivett B.A."/>
            <person name="Farone A.L."/>
            <person name="Gunderson J.H."/>
            <person name="Farone M.B."/>
        </authorList>
    </citation>
    <scope>NUCLEOTIDE SEQUENCE [LARGE SCALE GENOMIC DNA]</scope>
    <source>
        <strain evidence="4">HT99</strain>
    </source>
</reference>
<evidence type="ECO:0000313" key="5">
    <source>
        <dbReference type="EMBL" id="MCS5710324.1"/>
    </source>
</evidence>
<protein>
    <submittedName>
        <fullName evidence="5">Nuclear transport factor 2 family protein</fullName>
    </submittedName>
</protein>
<keyword evidence="2" id="KW-0732">Signal</keyword>
<name>A0A0Q9Z0J2_9GAMM</name>
<reference evidence="5" key="2">
    <citation type="journal article" date="2016" name="Genome Announc.">
        <title>Draft Genome Sequences of Two Novel Amoeba-Resistant Intranuclear Bacteria, 'Candidatus Berkiella cookevillensis' and 'Candidatus Berkiella aquae'.</title>
        <authorList>
            <person name="Mehari Y.T."/>
            <person name="Arivett B.A."/>
            <person name="Farone A.L."/>
            <person name="Gunderson J.H."/>
            <person name="Farone M.B."/>
        </authorList>
    </citation>
    <scope>NUCLEOTIDE SEQUENCE</scope>
    <source>
        <strain evidence="5">HT99</strain>
    </source>
</reference>
<evidence type="ECO:0000259" key="3">
    <source>
        <dbReference type="Pfam" id="PF13474"/>
    </source>
</evidence>
<evidence type="ECO:0000256" key="2">
    <source>
        <dbReference type="SAM" id="SignalP"/>
    </source>
</evidence>
<keyword evidence="6" id="KW-1185">Reference proteome</keyword>
<gene>
    <name evidence="5" type="ORF">HT99x_002700</name>
    <name evidence="4" type="ORF">HT99x_01181</name>
</gene>
<reference evidence="5" key="3">
    <citation type="submission" date="2021-06" db="EMBL/GenBank/DDBJ databases">
        <title>Genomic Description and Analysis of Intracellular Bacteria, Candidatus Berkiella cookevillensis and Candidatus Berkiella aquae.</title>
        <authorList>
            <person name="Kidane D.T."/>
            <person name="Mehari Y.T."/>
            <person name="Rice F.C."/>
            <person name="Arivett B.A."/>
            <person name="Farone A.L."/>
            <person name="Berk S.G."/>
            <person name="Farone M.B."/>
        </authorList>
    </citation>
    <scope>NUCLEOTIDE SEQUENCE</scope>
    <source>
        <strain evidence="5">HT99</strain>
    </source>
</reference>
<dbReference type="InterPro" id="IPR037401">
    <property type="entry name" value="SnoaL-like"/>
</dbReference>
<organism evidence="4">
    <name type="scientific">Candidatus Berkiella aquae</name>
    <dbReference type="NCBI Taxonomy" id="295108"/>
    <lineage>
        <taxon>Bacteria</taxon>
        <taxon>Pseudomonadati</taxon>
        <taxon>Pseudomonadota</taxon>
        <taxon>Gammaproteobacteria</taxon>
        <taxon>Candidatus Berkiellales</taxon>
        <taxon>Candidatus Berkiellaceae</taxon>
        <taxon>Candidatus Berkiella</taxon>
    </lineage>
</organism>
<feature type="transmembrane region" description="Helical" evidence="1">
    <location>
        <begin position="169"/>
        <end position="188"/>
    </location>
</feature>
<dbReference type="SUPFAM" id="SSF54427">
    <property type="entry name" value="NTF2-like"/>
    <property type="match status" value="1"/>
</dbReference>
<keyword evidence="1" id="KW-1133">Transmembrane helix</keyword>
<dbReference type="RefSeq" id="WP_075065797.1">
    <property type="nucleotide sequence ID" value="NZ_LKAJ02000001.1"/>
</dbReference>
<dbReference type="OrthoDB" id="6630316at2"/>
<dbReference type="InterPro" id="IPR032710">
    <property type="entry name" value="NTF2-like_dom_sf"/>
</dbReference>
<dbReference type="Proteomes" id="UP000051497">
    <property type="component" value="Unassembled WGS sequence"/>
</dbReference>
<sequence length="197" mass="22212">MKKFIVPFICLFITCFSSVSYSQTEADHEALRELLTKSSSALNENNFEAIRPYLDEKFTIITIDNSKFTSLDDFKAYWDKMFKGEHAKLKSISIKAVADDKTYFPSTDVGVVDGTADQTFTFSDGDVRTIQTRWTAVVHKENNQWKLMKIHFSGNILDNPVLDAAKKQLFLFAGIGAIAGLLLGFILMKLKCRSKTA</sequence>
<keyword evidence="1" id="KW-0472">Membrane</keyword>
<dbReference type="STRING" id="295108.HT99x_01181"/>
<dbReference type="AlphaFoldDB" id="A0A0Q9Z0J2"/>
<feature type="domain" description="SnoaL-like" evidence="3">
    <location>
        <begin position="32"/>
        <end position="153"/>
    </location>
</feature>
<feature type="signal peptide" evidence="2">
    <location>
        <begin position="1"/>
        <end position="22"/>
    </location>
</feature>
<proteinExistence type="predicted"/>
<evidence type="ECO:0000256" key="1">
    <source>
        <dbReference type="SAM" id="Phobius"/>
    </source>
</evidence>
<comment type="caution">
    <text evidence="4">The sequence shown here is derived from an EMBL/GenBank/DDBJ whole genome shotgun (WGS) entry which is preliminary data.</text>
</comment>